<organism evidence="1 2">
    <name type="scientific">Orchesella dallaii</name>
    <dbReference type="NCBI Taxonomy" id="48710"/>
    <lineage>
        <taxon>Eukaryota</taxon>
        <taxon>Metazoa</taxon>
        <taxon>Ecdysozoa</taxon>
        <taxon>Arthropoda</taxon>
        <taxon>Hexapoda</taxon>
        <taxon>Collembola</taxon>
        <taxon>Entomobryomorpha</taxon>
        <taxon>Entomobryoidea</taxon>
        <taxon>Orchesellidae</taxon>
        <taxon>Orchesellinae</taxon>
        <taxon>Orchesella</taxon>
    </lineage>
</organism>
<accession>A0ABP1RP40</accession>
<proteinExistence type="predicted"/>
<name>A0ABP1RP40_9HEXA</name>
<comment type="caution">
    <text evidence="1">The sequence shown here is derived from an EMBL/GenBank/DDBJ whole genome shotgun (WGS) entry which is preliminary data.</text>
</comment>
<protein>
    <submittedName>
        <fullName evidence="1">Uncharacterized protein</fullName>
    </submittedName>
</protein>
<evidence type="ECO:0000313" key="1">
    <source>
        <dbReference type="EMBL" id="CAL8131894.1"/>
    </source>
</evidence>
<keyword evidence="2" id="KW-1185">Reference proteome</keyword>
<sequence length="191" mass="22041">MERWQVCGRLASNCLKCVENNCFFIQFETNEFTCVDKLNGWSDIQRIMAPSLDELCERLSTEKPLVANSIHETGFYILCMRDRRIFLAISGIPSQISTFYNDHSRKTTIMLSYEDRENENVELYHSTNPSIHSNQLALGPPPRLQQEIELETIDESLSERSSPESSPEVMAKETCVTKFNRIICKPTFFQS</sequence>
<evidence type="ECO:0000313" key="2">
    <source>
        <dbReference type="Proteomes" id="UP001642540"/>
    </source>
</evidence>
<gene>
    <name evidence="1" type="ORF">ODALV1_LOCUS24378</name>
</gene>
<dbReference type="EMBL" id="CAXLJM020000090">
    <property type="protein sequence ID" value="CAL8131894.1"/>
    <property type="molecule type" value="Genomic_DNA"/>
</dbReference>
<reference evidence="1 2" key="1">
    <citation type="submission" date="2024-08" db="EMBL/GenBank/DDBJ databases">
        <authorList>
            <person name="Cucini C."/>
            <person name="Frati F."/>
        </authorList>
    </citation>
    <scope>NUCLEOTIDE SEQUENCE [LARGE SCALE GENOMIC DNA]</scope>
</reference>
<dbReference type="Proteomes" id="UP001642540">
    <property type="component" value="Unassembled WGS sequence"/>
</dbReference>